<dbReference type="SUPFAM" id="SSF51206">
    <property type="entry name" value="cAMP-binding domain-like"/>
    <property type="match status" value="1"/>
</dbReference>
<proteinExistence type="predicted"/>
<organism evidence="1 2">
    <name type="scientific">Flagellimonas meridianipacifica</name>
    <dbReference type="NCBI Taxonomy" id="1080225"/>
    <lineage>
        <taxon>Bacteria</taxon>
        <taxon>Pseudomonadati</taxon>
        <taxon>Bacteroidota</taxon>
        <taxon>Flavobacteriia</taxon>
        <taxon>Flavobacteriales</taxon>
        <taxon>Flavobacteriaceae</taxon>
        <taxon>Flagellimonas</taxon>
    </lineage>
</organism>
<dbReference type="InterPro" id="IPR014710">
    <property type="entry name" value="RmlC-like_jellyroll"/>
</dbReference>
<reference evidence="1 2" key="1">
    <citation type="submission" date="2018-03" db="EMBL/GenBank/DDBJ databases">
        <title>Genomic Encyclopedia of Archaeal and Bacterial Type Strains, Phase II (KMG-II): from individual species to whole genera.</title>
        <authorList>
            <person name="Goeker M."/>
        </authorList>
    </citation>
    <scope>NUCLEOTIDE SEQUENCE [LARGE SCALE GENOMIC DNA]</scope>
    <source>
        <strain evidence="1 2">DSM 25027</strain>
    </source>
</reference>
<evidence type="ECO:0000313" key="1">
    <source>
        <dbReference type="EMBL" id="PRX54179.1"/>
    </source>
</evidence>
<gene>
    <name evidence="1" type="ORF">CLV81_2576</name>
</gene>
<name>A0A2T0M9M7_9FLAO</name>
<accession>A0A2T0M9M7</accession>
<dbReference type="AlphaFoldDB" id="A0A2T0M9M7"/>
<comment type="caution">
    <text evidence="1">The sequence shown here is derived from an EMBL/GenBank/DDBJ whole genome shotgun (WGS) entry which is preliminary data.</text>
</comment>
<dbReference type="InterPro" id="IPR018490">
    <property type="entry name" value="cNMP-bd_dom_sf"/>
</dbReference>
<dbReference type="RefSeq" id="WP_106145480.1">
    <property type="nucleotide sequence ID" value="NZ_PVYX01000002.1"/>
</dbReference>
<dbReference type="Proteomes" id="UP000237640">
    <property type="component" value="Unassembled WGS sequence"/>
</dbReference>
<keyword evidence="2" id="KW-1185">Reference proteome</keyword>
<dbReference type="OrthoDB" id="663011at2"/>
<protein>
    <submittedName>
        <fullName evidence="1">CRP-like cAMP-binding protein</fullName>
    </submittedName>
</protein>
<dbReference type="EMBL" id="PVYX01000002">
    <property type="protein sequence ID" value="PRX54179.1"/>
    <property type="molecule type" value="Genomic_DNA"/>
</dbReference>
<evidence type="ECO:0000313" key="2">
    <source>
        <dbReference type="Proteomes" id="UP000237640"/>
    </source>
</evidence>
<dbReference type="Gene3D" id="2.60.120.10">
    <property type="entry name" value="Jelly Rolls"/>
    <property type="match status" value="1"/>
</dbReference>
<sequence length="188" mass="21829">MVKHFEKIEQLVASLDLKTQLFLDKIEKTKFFNKGDILLSAGSVCRKSFHVRSGIVRKYYIQNGKEITTDFCFEDDIALAYTSYTFQQPSTEFIDCLTDVKVSITHREQWEAAKKRFPRLLELDLLLTEIHAGALEEDLLDLRTLTATERYEKLLTQAPELLQHIKLTHIASYLNISLETLSRIRAKF</sequence>